<protein>
    <submittedName>
        <fullName evidence="6">Uncharacterized protein</fullName>
    </submittedName>
</protein>
<dbReference type="Gene3D" id="3.30.70.270">
    <property type="match status" value="1"/>
</dbReference>
<name>A0A6J4TH63_9ACTN</name>
<dbReference type="SUPFAM" id="SSF55781">
    <property type="entry name" value="GAF domain-like"/>
    <property type="match status" value="1"/>
</dbReference>
<dbReference type="PANTHER" id="PTHR45138:SF9">
    <property type="entry name" value="DIGUANYLATE CYCLASE DGCM-RELATED"/>
    <property type="match status" value="1"/>
</dbReference>
<dbReference type="GO" id="GO:0043709">
    <property type="term" value="P:cell adhesion involved in single-species biofilm formation"/>
    <property type="evidence" value="ECO:0007669"/>
    <property type="project" value="TreeGrafter"/>
</dbReference>
<dbReference type="InterPro" id="IPR003660">
    <property type="entry name" value="HAMP_dom"/>
</dbReference>
<dbReference type="CDD" id="cd06225">
    <property type="entry name" value="HAMP"/>
    <property type="match status" value="1"/>
</dbReference>
<feature type="transmembrane region" description="Helical" evidence="3">
    <location>
        <begin position="7"/>
        <end position="31"/>
    </location>
</feature>
<evidence type="ECO:0000313" key="6">
    <source>
        <dbReference type="EMBL" id="CAA9523722.1"/>
    </source>
</evidence>
<dbReference type="PROSITE" id="PS50885">
    <property type="entry name" value="HAMP"/>
    <property type="match status" value="1"/>
</dbReference>
<dbReference type="SUPFAM" id="SSF55073">
    <property type="entry name" value="Nucleotide cyclase"/>
    <property type="match status" value="1"/>
</dbReference>
<dbReference type="PANTHER" id="PTHR45138">
    <property type="entry name" value="REGULATORY COMPONENTS OF SENSORY TRANSDUCTION SYSTEM"/>
    <property type="match status" value="1"/>
</dbReference>
<evidence type="ECO:0000259" key="4">
    <source>
        <dbReference type="PROSITE" id="PS50885"/>
    </source>
</evidence>
<dbReference type="PROSITE" id="PS50887">
    <property type="entry name" value="GGDEF"/>
    <property type="match status" value="1"/>
</dbReference>
<dbReference type="InterPro" id="IPR000160">
    <property type="entry name" value="GGDEF_dom"/>
</dbReference>
<evidence type="ECO:0000256" key="3">
    <source>
        <dbReference type="SAM" id="Phobius"/>
    </source>
</evidence>
<dbReference type="SUPFAM" id="SSF158472">
    <property type="entry name" value="HAMP domain-like"/>
    <property type="match status" value="1"/>
</dbReference>
<dbReference type="InterPro" id="IPR043128">
    <property type="entry name" value="Rev_trsase/Diguanyl_cyclase"/>
</dbReference>
<dbReference type="FunFam" id="3.30.70.270:FF:000001">
    <property type="entry name" value="Diguanylate cyclase domain protein"/>
    <property type="match status" value="1"/>
</dbReference>
<dbReference type="GO" id="GO:0005886">
    <property type="term" value="C:plasma membrane"/>
    <property type="evidence" value="ECO:0007669"/>
    <property type="project" value="TreeGrafter"/>
</dbReference>
<feature type="domain" description="HAMP" evidence="4">
    <location>
        <begin position="251"/>
        <end position="303"/>
    </location>
</feature>
<reference evidence="6" key="1">
    <citation type="submission" date="2020-02" db="EMBL/GenBank/DDBJ databases">
        <authorList>
            <person name="Meier V. D."/>
        </authorList>
    </citation>
    <scope>NUCLEOTIDE SEQUENCE</scope>
    <source>
        <strain evidence="6">AVDCRST_MAG13</strain>
    </source>
</reference>
<keyword evidence="2 3" id="KW-1133">Transmembrane helix</keyword>
<dbReference type="GO" id="GO:0052621">
    <property type="term" value="F:diguanylate cyclase activity"/>
    <property type="evidence" value="ECO:0007669"/>
    <property type="project" value="TreeGrafter"/>
</dbReference>
<dbReference type="EMBL" id="CADCVO010000555">
    <property type="protein sequence ID" value="CAA9523722.1"/>
    <property type="molecule type" value="Genomic_DNA"/>
</dbReference>
<dbReference type="Gene3D" id="6.10.340.10">
    <property type="match status" value="1"/>
</dbReference>
<accession>A0A6J4TH63</accession>
<dbReference type="SMART" id="SM00304">
    <property type="entry name" value="HAMP"/>
    <property type="match status" value="1"/>
</dbReference>
<dbReference type="Gene3D" id="3.30.450.40">
    <property type="match status" value="1"/>
</dbReference>
<dbReference type="InterPro" id="IPR029016">
    <property type="entry name" value="GAF-like_dom_sf"/>
</dbReference>
<sequence length="632" mass="68061">MSFRARLTLFFVLVVIVPMVSLTFVLFRLIADNQQGKADARIAARQQGAIDLYEAALADADRAAVRIGTDPELATALRAGRRRAAEARARELLEERGAVRILVRRDGRVLADVGPRAATFPAQRRLVDPGGEEFGTLEVSTQDPQAYAANIVGRAKDLEVVIRRGPEVLASSLRNPPRLGRTVTDVTVGGREFRAASFDPFDFGRPRRVRVSLLEDTASTRELTRDAQLLGGLLLVGFFGLAFVFAVLVSRSLQRQIAGFLQAARRLGRGDFTAQVPIYGNDEFAALGQEFNLMSGQLERRLEELRAEQGRLNTAMRRIGETFASNLDRNALLEIVLRTALDGTAAEAGRAAMRDPAGGPPSILVRVGEASGLETALAAAEAESLRGGYPGEASVEGCAALAHPLWSGPSGDSDGPARVSGAVSVARRGAHFTEPERELFHYLAGQASVSLENVGLHETVERQAVTDDLTGLANRRAFDETITTEVERSRRFDQPVALVMVDIDDFKSVNDRYGHLLGDEVLKQVADVLRASGREIDEPARYGGEELAMVLPGTDLQGAYNLAERIREGIADLRIPLAGGEELQVTASLGAAVRPGSADDVIGLVRAADQALYEAKRSGKNRTVRAAEVASA</sequence>
<dbReference type="Pfam" id="PF00672">
    <property type="entry name" value="HAMP"/>
    <property type="match status" value="1"/>
</dbReference>
<proteinExistence type="predicted"/>
<dbReference type="GO" id="GO:1902201">
    <property type="term" value="P:negative regulation of bacterial-type flagellum-dependent cell motility"/>
    <property type="evidence" value="ECO:0007669"/>
    <property type="project" value="TreeGrafter"/>
</dbReference>
<evidence type="ECO:0000256" key="2">
    <source>
        <dbReference type="ARBA" id="ARBA00022989"/>
    </source>
</evidence>
<dbReference type="AlphaFoldDB" id="A0A6J4TH63"/>
<evidence type="ECO:0000259" key="5">
    <source>
        <dbReference type="PROSITE" id="PS50887"/>
    </source>
</evidence>
<dbReference type="GO" id="GO:0007165">
    <property type="term" value="P:signal transduction"/>
    <property type="evidence" value="ECO:0007669"/>
    <property type="project" value="InterPro"/>
</dbReference>
<evidence type="ECO:0000256" key="1">
    <source>
        <dbReference type="ARBA" id="ARBA00022692"/>
    </source>
</evidence>
<organism evidence="6">
    <name type="scientific">uncultured Solirubrobacteraceae bacterium</name>
    <dbReference type="NCBI Taxonomy" id="1162706"/>
    <lineage>
        <taxon>Bacteria</taxon>
        <taxon>Bacillati</taxon>
        <taxon>Actinomycetota</taxon>
        <taxon>Thermoleophilia</taxon>
        <taxon>Solirubrobacterales</taxon>
        <taxon>Solirubrobacteraceae</taxon>
        <taxon>environmental samples</taxon>
    </lineage>
</organism>
<gene>
    <name evidence="6" type="ORF">AVDCRST_MAG13-3556</name>
</gene>
<dbReference type="InterPro" id="IPR050469">
    <property type="entry name" value="Diguanylate_Cyclase"/>
</dbReference>
<dbReference type="SMART" id="SM00267">
    <property type="entry name" value="GGDEF"/>
    <property type="match status" value="1"/>
</dbReference>
<dbReference type="Pfam" id="PF00990">
    <property type="entry name" value="GGDEF"/>
    <property type="match status" value="1"/>
</dbReference>
<dbReference type="NCBIfam" id="TIGR00254">
    <property type="entry name" value="GGDEF"/>
    <property type="match status" value="1"/>
</dbReference>
<feature type="domain" description="GGDEF" evidence="5">
    <location>
        <begin position="494"/>
        <end position="628"/>
    </location>
</feature>
<dbReference type="InterPro" id="IPR029787">
    <property type="entry name" value="Nucleotide_cyclase"/>
</dbReference>
<keyword evidence="1 3" id="KW-0812">Transmembrane</keyword>
<keyword evidence="3" id="KW-0472">Membrane</keyword>
<feature type="transmembrane region" description="Helical" evidence="3">
    <location>
        <begin position="229"/>
        <end position="249"/>
    </location>
</feature>
<dbReference type="CDD" id="cd01949">
    <property type="entry name" value="GGDEF"/>
    <property type="match status" value="1"/>
</dbReference>